<sequence>MATDTAALRAELKAFERDFKQQNGRAPGVDDIKNAGFADRYKLYKKLSKPDKSTSSGSVLPPSSLKPTDRPSTPPRSVPRKTEAPSSIVPKSRAVRTEISSSNPFSPRKDKGKQKQVAPLHDARQDKLPNPFATPSKAKSVQRSSARPLSPDPFPLIDATQDTRAPPQREPGPSNPISRARKRLRGEPVSPSPIKEKRARISSGAILPFPNLSTLATEDSDNEVDAEQANLSFVADSPIKAQPKGSAFKILFDDDVSAMTSANALLKNGLARSKAVQVTNGPFGTSSQRARSMSGSSDDLAEKDNHQKPFDMKYADRPQRKGDAKKTVVKKAGRRSHMNGFAFTKNNLFESIESTASAADASQSSVQLAGRLDGTSHSRTSVKRSLDDGDPEKSSSVQPADRLPLLPPSPPPAGSKPSYNNKGKGKATGRKKPKITDGADEDDDDDSPDDANVKVREWSWQRREQDSANTADIDFDPVLGLGAHDRQQNPTTPGPTSDDEPGEFEVNLPEDLRRMLAISPSKAHDAGEVGVVRGLLYGVRTAHYDALKGGDIWDAGETGDGTEGEDDWEGEPVPWETGEL</sequence>
<evidence type="ECO:0000313" key="1">
    <source>
        <dbReference type="EMBL" id="KAI0066482.1"/>
    </source>
</evidence>
<proteinExistence type="predicted"/>
<reference evidence="1" key="1">
    <citation type="submission" date="2021-03" db="EMBL/GenBank/DDBJ databases">
        <authorList>
            <consortium name="DOE Joint Genome Institute"/>
            <person name="Ahrendt S."/>
            <person name="Looney B.P."/>
            <person name="Miyauchi S."/>
            <person name="Morin E."/>
            <person name="Drula E."/>
            <person name="Courty P.E."/>
            <person name="Chicoki N."/>
            <person name="Fauchery L."/>
            <person name="Kohler A."/>
            <person name="Kuo A."/>
            <person name="Labutti K."/>
            <person name="Pangilinan J."/>
            <person name="Lipzen A."/>
            <person name="Riley R."/>
            <person name="Andreopoulos W."/>
            <person name="He G."/>
            <person name="Johnson J."/>
            <person name="Barry K.W."/>
            <person name="Grigoriev I.V."/>
            <person name="Nagy L."/>
            <person name="Hibbett D."/>
            <person name="Henrissat B."/>
            <person name="Matheny P.B."/>
            <person name="Labbe J."/>
            <person name="Martin F."/>
        </authorList>
    </citation>
    <scope>NUCLEOTIDE SEQUENCE</scope>
    <source>
        <strain evidence="1">HHB10654</strain>
    </source>
</reference>
<comment type="caution">
    <text evidence="1">The sequence shown here is derived from an EMBL/GenBank/DDBJ whole genome shotgun (WGS) entry which is preliminary data.</text>
</comment>
<evidence type="ECO:0000313" key="2">
    <source>
        <dbReference type="Proteomes" id="UP000814140"/>
    </source>
</evidence>
<reference evidence="1" key="2">
    <citation type="journal article" date="2022" name="New Phytol.">
        <title>Evolutionary transition to the ectomycorrhizal habit in the genomes of a hyperdiverse lineage of mushroom-forming fungi.</title>
        <authorList>
            <person name="Looney B."/>
            <person name="Miyauchi S."/>
            <person name="Morin E."/>
            <person name="Drula E."/>
            <person name="Courty P.E."/>
            <person name="Kohler A."/>
            <person name="Kuo A."/>
            <person name="LaButti K."/>
            <person name="Pangilinan J."/>
            <person name="Lipzen A."/>
            <person name="Riley R."/>
            <person name="Andreopoulos W."/>
            <person name="He G."/>
            <person name="Johnson J."/>
            <person name="Nolan M."/>
            <person name="Tritt A."/>
            <person name="Barry K.W."/>
            <person name="Grigoriev I.V."/>
            <person name="Nagy L.G."/>
            <person name="Hibbett D."/>
            <person name="Henrissat B."/>
            <person name="Matheny P.B."/>
            <person name="Labbe J."/>
            <person name="Martin F.M."/>
        </authorList>
    </citation>
    <scope>NUCLEOTIDE SEQUENCE</scope>
    <source>
        <strain evidence="1">HHB10654</strain>
    </source>
</reference>
<organism evidence="1 2">
    <name type="scientific">Artomyces pyxidatus</name>
    <dbReference type="NCBI Taxonomy" id="48021"/>
    <lineage>
        <taxon>Eukaryota</taxon>
        <taxon>Fungi</taxon>
        <taxon>Dikarya</taxon>
        <taxon>Basidiomycota</taxon>
        <taxon>Agaricomycotina</taxon>
        <taxon>Agaricomycetes</taxon>
        <taxon>Russulales</taxon>
        <taxon>Auriscalpiaceae</taxon>
        <taxon>Artomyces</taxon>
    </lineage>
</organism>
<gene>
    <name evidence="1" type="ORF">BV25DRAFT_1912550</name>
</gene>
<dbReference type="EMBL" id="MU277192">
    <property type="protein sequence ID" value="KAI0066482.1"/>
    <property type="molecule type" value="Genomic_DNA"/>
</dbReference>
<keyword evidence="2" id="KW-1185">Reference proteome</keyword>
<accession>A0ACB8TDH3</accession>
<name>A0ACB8TDH3_9AGAM</name>
<dbReference type="Proteomes" id="UP000814140">
    <property type="component" value="Unassembled WGS sequence"/>
</dbReference>
<protein>
    <submittedName>
        <fullName evidence="1">Uncharacterized protein</fullName>
    </submittedName>
</protein>